<feature type="transmembrane region" description="Helical" evidence="8">
    <location>
        <begin position="223"/>
        <end position="255"/>
    </location>
</feature>
<dbReference type="Gene3D" id="1.20.1530.20">
    <property type="match status" value="1"/>
</dbReference>
<keyword evidence="7 8" id="KW-0472">Membrane</keyword>
<evidence type="ECO:0000256" key="5">
    <source>
        <dbReference type="ARBA" id="ARBA00022989"/>
    </source>
</evidence>
<keyword evidence="11" id="KW-1185">Reference proteome</keyword>
<feature type="transmembrane region" description="Helical" evidence="8">
    <location>
        <begin position="57"/>
        <end position="76"/>
    </location>
</feature>
<dbReference type="InterPro" id="IPR006153">
    <property type="entry name" value="Cation/H_exchanger_TM"/>
</dbReference>
<evidence type="ECO:0000256" key="6">
    <source>
        <dbReference type="ARBA" id="ARBA00023065"/>
    </source>
</evidence>
<sequence>MMNESLSAIILISLGILFVPFLSKLLRIPVAVGEILYGIVIGKSTLHLVHPGQWLDFLSSFGFLLLMFVAGLEVKLKEIHALPTRSKIIYLLLPLTIFILSFGAGKSLHFPTIISIAIGVVSVGIVVSVLREKNLLSTKFGKTLFTAGIVGEVTSIFVLTFYSLYSEFHFGIEFWIGLMKLAVYLAVARLVLVFLKSFVWWFPNRFKFFFEKNPSEIGVRISLAVMFMLSVAASIIHIEPIIGAFIAGMIFSTVFEDTESIEEKLSGISFGFLIPIFFIYVGLNFQMPHFSAETLKLLITITVLSMAIKVVSSFILTFEGLKLKETIAPGLLLSAPLTLVVVTAELGKELKLISEETEGILILFAILTGIVAPVLFNLLIKEKEIESSNS</sequence>
<organism evidence="10 11">
    <name type="scientific">Desulfurobacterium pacificum</name>
    <dbReference type="NCBI Taxonomy" id="240166"/>
    <lineage>
        <taxon>Bacteria</taxon>
        <taxon>Pseudomonadati</taxon>
        <taxon>Aquificota</taxon>
        <taxon>Aquificia</taxon>
        <taxon>Desulfurobacteriales</taxon>
        <taxon>Desulfurobacteriaceae</taxon>
        <taxon>Desulfurobacterium</taxon>
    </lineage>
</organism>
<comment type="subcellular location">
    <subcellularLocation>
        <location evidence="1">Membrane</location>
        <topology evidence="1">Multi-pass membrane protein</topology>
    </subcellularLocation>
</comment>
<feature type="transmembrane region" description="Helical" evidence="8">
    <location>
        <begin position="143"/>
        <end position="162"/>
    </location>
</feature>
<evidence type="ECO:0000313" key="10">
    <source>
        <dbReference type="EMBL" id="SMP05056.1"/>
    </source>
</evidence>
<dbReference type="InterPro" id="IPR038770">
    <property type="entry name" value="Na+/solute_symporter_sf"/>
</dbReference>
<gene>
    <name evidence="10" type="ORF">SAMN06265339_0274</name>
</gene>
<evidence type="ECO:0000256" key="1">
    <source>
        <dbReference type="ARBA" id="ARBA00004141"/>
    </source>
</evidence>
<keyword evidence="6" id="KW-0406">Ion transport</keyword>
<evidence type="ECO:0000256" key="8">
    <source>
        <dbReference type="SAM" id="Phobius"/>
    </source>
</evidence>
<evidence type="ECO:0000256" key="3">
    <source>
        <dbReference type="ARBA" id="ARBA00022449"/>
    </source>
</evidence>
<dbReference type="Proteomes" id="UP001157911">
    <property type="component" value="Unassembled WGS sequence"/>
</dbReference>
<dbReference type="PANTHER" id="PTHR43562:SF1">
    <property type="entry name" value="NA(+)_H(+) ANTIPORTER YJBQ-RELATED"/>
    <property type="match status" value="1"/>
</dbReference>
<keyword evidence="3" id="KW-0050">Antiport</keyword>
<feature type="transmembrane region" description="Helical" evidence="8">
    <location>
        <begin position="297"/>
        <end position="315"/>
    </location>
</feature>
<feature type="transmembrane region" description="Helical" evidence="8">
    <location>
        <begin position="110"/>
        <end position="131"/>
    </location>
</feature>
<dbReference type="EMBL" id="FXUB01000001">
    <property type="protein sequence ID" value="SMP05056.1"/>
    <property type="molecule type" value="Genomic_DNA"/>
</dbReference>
<evidence type="ECO:0000256" key="2">
    <source>
        <dbReference type="ARBA" id="ARBA00022448"/>
    </source>
</evidence>
<protein>
    <submittedName>
        <fullName evidence="10">Transporter, CPA2 family</fullName>
    </submittedName>
</protein>
<comment type="caution">
    <text evidence="10">The sequence shown here is derived from an EMBL/GenBank/DDBJ whole genome shotgun (WGS) entry which is preliminary data.</text>
</comment>
<feature type="domain" description="Cation/H+ exchanger transmembrane" evidence="9">
    <location>
        <begin position="15"/>
        <end position="377"/>
    </location>
</feature>
<evidence type="ECO:0000313" key="11">
    <source>
        <dbReference type="Proteomes" id="UP001157911"/>
    </source>
</evidence>
<evidence type="ECO:0000256" key="7">
    <source>
        <dbReference type="ARBA" id="ARBA00023136"/>
    </source>
</evidence>
<dbReference type="Pfam" id="PF00999">
    <property type="entry name" value="Na_H_Exchanger"/>
    <property type="match status" value="1"/>
</dbReference>
<reference evidence="10 11" key="1">
    <citation type="submission" date="2017-05" db="EMBL/GenBank/DDBJ databases">
        <authorList>
            <person name="Varghese N."/>
            <person name="Submissions S."/>
        </authorList>
    </citation>
    <scope>NUCLEOTIDE SEQUENCE [LARGE SCALE GENOMIC DNA]</scope>
    <source>
        <strain evidence="10 11">DSM 15522</strain>
    </source>
</reference>
<name>A0ABY1NBF8_9BACT</name>
<proteinExistence type="predicted"/>
<evidence type="ECO:0000259" key="9">
    <source>
        <dbReference type="Pfam" id="PF00999"/>
    </source>
</evidence>
<keyword evidence="4 8" id="KW-0812">Transmembrane</keyword>
<feature type="transmembrane region" description="Helical" evidence="8">
    <location>
        <begin position="267"/>
        <end position="285"/>
    </location>
</feature>
<feature type="transmembrane region" description="Helical" evidence="8">
    <location>
        <begin position="359"/>
        <end position="380"/>
    </location>
</feature>
<keyword evidence="2" id="KW-0813">Transport</keyword>
<accession>A0ABY1NBF8</accession>
<feature type="transmembrane region" description="Helical" evidence="8">
    <location>
        <begin position="182"/>
        <end position="202"/>
    </location>
</feature>
<dbReference type="PANTHER" id="PTHR43562">
    <property type="entry name" value="NAPA-TYPE SODIUM/HYDROGEN ANTIPORTER"/>
    <property type="match status" value="1"/>
</dbReference>
<evidence type="ECO:0000256" key="4">
    <source>
        <dbReference type="ARBA" id="ARBA00022692"/>
    </source>
</evidence>
<feature type="transmembrane region" description="Helical" evidence="8">
    <location>
        <begin position="88"/>
        <end position="104"/>
    </location>
</feature>
<keyword evidence="5 8" id="KW-1133">Transmembrane helix</keyword>